<evidence type="ECO:0000313" key="3">
    <source>
        <dbReference type="EMBL" id="RGQ84315.1"/>
    </source>
</evidence>
<keyword evidence="2" id="KW-0472">Membrane</keyword>
<name>A0A412CFR6_9FIRM</name>
<reference evidence="3 4" key="1">
    <citation type="submission" date="2018-08" db="EMBL/GenBank/DDBJ databases">
        <title>A genome reference for cultivated species of the human gut microbiota.</title>
        <authorList>
            <person name="Zou Y."/>
            <person name="Xue W."/>
            <person name="Luo G."/>
        </authorList>
    </citation>
    <scope>NUCLEOTIDE SEQUENCE [LARGE SCALE GENOMIC DNA]</scope>
    <source>
        <strain evidence="3 4">AF27-12</strain>
    </source>
</reference>
<dbReference type="InterPro" id="IPR007813">
    <property type="entry name" value="PilN"/>
</dbReference>
<dbReference type="AlphaFoldDB" id="A0A412CFR6"/>
<feature type="coiled-coil region" evidence="1">
    <location>
        <begin position="276"/>
        <end position="323"/>
    </location>
</feature>
<evidence type="ECO:0000256" key="1">
    <source>
        <dbReference type="SAM" id="Coils"/>
    </source>
</evidence>
<evidence type="ECO:0000313" key="4">
    <source>
        <dbReference type="Proteomes" id="UP000286147"/>
    </source>
</evidence>
<dbReference type="Proteomes" id="UP000286147">
    <property type="component" value="Unassembled WGS sequence"/>
</dbReference>
<keyword evidence="1" id="KW-0175">Coiled coil</keyword>
<accession>A0A412CFR6</accession>
<feature type="transmembrane region" description="Helical" evidence="2">
    <location>
        <begin position="253"/>
        <end position="273"/>
    </location>
</feature>
<organism evidence="3 4">
    <name type="scientific">Megamonas rupellensis</name>
    <dbReference type="NCBI Taxonomy" id="491921"/>
    <lineage>
        <taxon>Bacteria</taxon>
        <taxon>Bacillati</taxon>
        <taxon>Bacillota</taxon>
        <taxon>Negativicutes</taxon>
        <taxon>Selenomonadales</taxon>
        <taxon>Selenomonadaceae</taxon>
        <taxon>Megamonas</taxon>
    </lineage>
</organism>
<dbReference type="RefSeq" id="WP_118035788.1">
    <property type="nucleotide sequence ID" value="NZ_QRTP01000008.1"/>
</dbReference>
<sequence length="405" mass="48429">MIALYSVGNVKRELKKIGRKLYIRDFAKFIFAYIEEDKLSLLTVQKITDDRWQIIHFYAEKIQKNNEDINFYQEILYRFYKEQERENIKYLVINFAEQKQQILHYSFPRMPLSEIKKALYWELQEDIKLEEYYYTYTLEDEKENYNLKVNLIGKALVDLWQQLAKEQNLNLYSVFCQNDVKIDVIAEDEYIKRYRVEKQSDIFNCELQIDRELLAEIEDFDVISKILVCFLQRQYQEFLPKKQQLSCLNWQNIYLLLITILLSCSCCLGGYAITKYYQAERQEQNIKEEIALVQNDIDDIEQLKQQEALIKDKQKLVQNLEEKSVNIYAILINLGANTVDDVALTDLKIKDGEIFLKGRAKNYQNIAVYKEKLSEIRFFQTSEIGEIKINTEDNLLDFTMKIVMR</sequence>
<comment type="caution">
    <text evidence="3">The sequence shown here is derived from an EMBL/GenBank/DDBJ whole genome shotgun (WGS) entry which is preliminary data.</text>
</comment>
<keyword evidence="2" id="KW-1133">Transmembrane helix</keyword>
<evidence type="ECO:0000256" key="2">
    <source>
        <dbReference type="SAM" id="Phobius"/>
    </source>
</evidence>
<dbReference type="EMBL" id="QRTP01000008">
    <property type="protein sequence ID" value="RGQ84315.1"/>
    <property type="molecule type" value="Genomic_DNA"/>
</dbReference>
<proteinExistence type="predicted"/>
<keyword evidence="2" id="KW-0812">Transmembrane</keyword>
<gene>
    <name evidence="3" type="ORF">DWY77_04600</name>
</gene>
<protein>
    <submittedName>
        <fullName evidence="3">Pilus assembly protein PilN</fullName>
    </submittedName>
</protein>
<dbReference type="Pfam" id="PF05137">
    <property type="entry name" value="PilN"/>
    <property type="match status" value="1"/>
</dbReference>